<keyword evidence="4" id="KW-1185">Reference proteome</keyword>
<accession>A0AAV8XA96</accession>
<dbReference type="PANTHER" id="PTHR46599">
    <property type="entry name" value="PIGGYBAC TRANSPOSABLE ELEMENT-DERIVED PROTEIN 4"/>
    <property type="match status" value="1"/>
</dbReference>
<reference evidence="3" key="1">
    <citation type="journal article" date="2023" name="Insect Mol. Biol.">
        <title>Genome sequencing provides insights into the evolution of gene families encoding plant cell wall-degrading enzymes in longhorned beetles.</title>
        <authorList>
            <person name="Shin N.R."/>
            <person name="Okamura Y."/>
            <person name="Kirsch R."/>
            <person name="Pauchet Y."/>
        </authorList>
    </citation>
    <scope>NUCLEOTIDE SEQUENCE</scope>
    <source>
        <strain evidence="3">RBIC_L_NR</strain>
    </source>
</reference>
<feature type="compositionally biased region" description="Polar residues" evidence="1">
    <location>
        <begin position="606"/>
        <end position="618"/>
    </location>
</feature>
<dbReference type="PANTHER" id="PTHR46599:SF6">
    <property type="entry name" value="DUAL SPECIFICITY PHOSPHATASE 26"/>
    <property type="match status" value="1"/>
</dbReference>
<comment type="caution">
    <text evidence="3">The sequence shown here is derived from an EMBL/GenBank/DDBJ whole genome shotgun (WGS) entry which is preliminary data.</text>
</comment>
<sequence>MSKRYLTQAELQAEAKKIMEGEDTDDEEIQLSGSENEEDIVEVEDVDSDDGNSEGENIPTSQSNQSANQSGRRAISVLDNDDESDDNLPLSSIADNLRYIIVPKNPLMKGKNGHRWTTIEPHRQKRVPAQNIIHFVPGSKGPASLLLTPVSCFKHFFTDNILDKIVLHTNEQIVVKSASYAEKTLTISKTCKEEVIALIGLLIFSGAMKNNHLNAKKMFDPIISGNIYRATMSCDRFLFLLDCLRFDDKQTRIERKKLDPFAPIRDIWDEFIAICRSSYTPSSYTTLDEQLLSFRGRCAFRMFIPNKPAKYGIKLVMLCDVPTKYMIDAEPYLGKGTKTNGLPLSTYYIKKLTMSIHGSNRNVTMDNWFTSISVADEILQAPYKLTLVGTVRKNKAEIPPEMLETRQRQPGTSIFCFDKKKTLVSYLSKTKNKKLVILLSTMHTDRSINVTTHKPDIIHFYNETKFGVDTFDQMSSNMNCGRKTRRWPMCVFYDMVNIASINSFIICNSNRLRNGAKTVFRMTFALNLKDELVRPWLQLRINTPTLHRPIHQDICNILNIDMLPEGPVQGEKKRNAYQSNPKPINKEFQHIRRAKVYSKEKDNIESQEQNEQACTSLQERGPEEDITVQDDIEWENDNLNDSYKNSEQESDENLKSGEKKRRKRRHVNQGDWARENNKK</sequence>
<proteinExistence type="predicted"/>
<evidence type="ECO:0000313" key="3">
    <source>
        <dbReference type="EMBL" id="KAJ8934920.1"/>
    </source>
</evidence>
<dbReference type="InterPro" id="IPR029526">
    <property type="entry name" value="PGBD"/>
</dbReference>
<feature type="compositionally biased region" description="Acidic residues" evidence="1">
    <location>
        <begin position="622"/>
        <end position="638"/>
    </location>
</feature>
<feature type="region of interest" description="Disordered" evidence="1">
    <location>
        <begin position="598"/>
        <end position="679"/>
    </location>
</feature>
<feature type="compositionally biased region" description="Polar residues" evidence="1">
    <location>
        <begin position="58"/>
        <end position="71"/>
    </location>
</feature>
<feature type="compositionally biased region" description="Acidic residues" evidence="1">
    <location>
        <begin position="21"/>
        <end position="53"/>
    </location>
</feature>
<evidence type="ECO:0000259" key="2">
    <source>
        <dbReference type="Pfam" id="PF13843"/>
    </source>
</evidence>
<evidence type="ECO:0000256" key="1">
    <source>
        <dbReference type="SAM" id="MobiDB-lite"/>
    </source>
</evidence>
<dbReference type="EMBL" id="JANEYF010003653">
    <property type="protein sequence ID" value="KAJ8934920.1"/>
    <property type="molecule type" value="Genomic_DNA"/>
</dbReference>
<dbReference type="AlphaFoldDB" id="A0AAV8XA96"/>
<dbReference type="Proteomes" id="UP001162156">
    <property type="component" value="Unassembled WGS sequence"/>
</dbReference>
<feature type="compositionally biased region" description="Basic residues" evidence="1">
    <location>
        <begin position="658"/>
        <end position="667"/>
    </location>
</feature>
<name>A0AAV8XA96_9CUCU</name>
<organism evidence="3 4">
    <name type="scientific">Rhamnusium bicolor</name>
    <dbReference type="NCBI Taxonomy" id="1586634"/>
    <lineage>
        <taxon>Eukaryota</taxon>
        <taxon>Metazoa</taxon>
        <taxon>Ecdysozoa</taxon>
        <taxon>Arthropoda</taxon>
        <taxon>Hexapoda</taxon>
        <taxon>Insecta</taxon>
        <taxon>Pterygota</taxon>
        <taxon>Neoptera</taxon>
        <taxon>Endopterygota</taxon>
        <taxon>Coleoptera</taxon>
        <taxon>Polyphaga</taxon>
        <taxon>Cucujiformia</taxon>
        <taxon>Chrysomeloidea</taxon>
        <taxon>Cerambycidae</taxon>
        <taxon>Lepturinae</taxon>
        <taxon>Rhagiini</taxon>
        <taxon>Rhamnusium</taxon>
    </lineage>
</organism>
<gene>
    <name evidence="3" type="ORF">NQ314_013110</name>
</gene>
<evidence type="ECO:0000313" key="4">
    <source>
        <dbReference type="Proteomes" id="UP001162156"/>
    </source>
</evidence>
<protein>
    <recommendedName>
        <fullName evidence="2">PiggyBac transposable element-derived protein domain-containing protein</fullName>
    </recommendedName>
</protein>
<feature type="region of interest" description="Disordered" evidence="1">
    <location>
        <begin position="16"/>
        <end position="73"/>
    </location>
</feature>
<feature type="domain" description="PiggyBac transposable element-derived protein" evidence="2">
    <location>
        <begin position="148"/>
        <end position="504"/>
    </location>
</feature>
<feature type="compositionally biased region" description="Basic and acidic residues" evidence="1">
    <location>
        <begin position="644"/>
        <end position="657"/>
    </location>
</feature>
<dbReference type="Pfam" id="PF13843">
    <property type="entry name" value="DDE_Tnp_1_7"/>
    <property type="match status" value="1"/>
</dbReference>